<protein>
    <submittedName>
        <fullName evidence="1">Uncharacterized protein</fullName>
    </submittedName>
</protein>
<name>A0ACC2SH20_9FUNG</name>
<proteinExistence type="predicted"/>
<reference evidence="1" key="1">
    <citation type="submission" date="2022-04" db="EMBL/GenBank/DDBJ databases">
        <title>Genome of the entomopathogenic fungus Entomophthora muscae.</title>
        <authorList>
            <person name="Elya C."/>
            <person name="Lovett B.R."/>
            <person name="Lee E."/>
            <person name="Macias A.M."/>
            <person name="Hajek A.E."/>
            <person name="De Bivort B.L."/>
            <person name="Kasson M.T."/>
            <person name="De Fine Licht H.H."/>
            <person name="Stajich J.E."/>
        </authorList>
    </citation>
    <scope>NUCLEOTIDE SEQUENCE</scope>
    <source>
        <strain evidence="1">Berkeley</strain>
    </source>
</reference>
<sequence length="230" mass="25324">MNLNPWTPLAPSQPTPNLAKYAVPAVTLLYLAGSLRQINILAKAFFQEINLYSIFYTLNGFELPDLLSYVTKFLPSILGYYTKIIVAPNFAVPCAQVCDPWAQLSSSAYHVGDNPNCLLYLPEDLSGRAQDLFATGENLMKSLTCDNLDLSLPSFNLKSLCNEVDLGHDIPTKKPKSIPQAAPALQEYAPKRAPWLLEGMVMMGLNSYFSQLSSVSSLWTPVQAAIPVLH</sequence>
<dbReference type="EMBL" id="QTSX02005051">
    <property type="protein sequence ID" value="KAJ9061659.1"/>
    <property type="molecule type" value="Genomic_DNA"/>
</dbReference>
<evidence type="ECO:0000313" key="1">
    <source>
        <dbReference type="EMBL" id="KAJ9061659.1"/>
    </source>
</evidence>
<comment type="caution">
    <text evidence="1">The sequence shown here is derived from an EMBL/GenBank/DDBJ whole genome shotgun (WGS) entry which is preliminary data.</text>
</comment>
<accession>A0ACC2SH20</accession>
<keyword evidence="2" id="KW-1185">Reference proteome</keyword>
<organism evidence="1 2">
    <name type="scientific">Entomophthora muscae</name>
    <dbReference type="NCBI Taxonomy" id="34485"/>
    <lineage>
        <taxon>Eukaryota</taxon>
        <taxon>Fungi</taxon>
        <taxon>Fungi incertae sedis</taxon>
        <taxon>Zoopagomycota</taxon>
        <taxon>Entomophthoromycotina</taxon>
        <taxon>Entomophthoromycetes</taxon>
        <taxon>Entomophthorales</taxon>
        <taxon>Entomophthoraceae</taxon>
        <taxon>Entomophthora</taxon>
    </lineage>
</organism>
<evidence type="ECO:0000313" key="2">
    <source>
        <dbReference type="Proteomes" id="UP001165960"/>
    </source>
</evidence>
<dbReference type="Proteomes" id="UP001165960">
    <property type="component" value="Unassembled WGS sequence"/>
</dbReference>
<gene>
    <name evidence="1" type="ORF">DSO57_1018511</name>
</gene>